<evidence type="ECO:0000256" key="6">
    <source>
        <dbReference type="ARBA" id="ARBA00023136"/>
    </source>
</evidence>
<dbReference type="RefSeq" id="WP_036098180.1">
    <property type="nucleotide sequence ID" value="NZ_AODF01000032.1"/>
</dbReference>
<dbReference type="Pfam" id="PF04464">
    <property type="entry name" value="Glyphos_transf"/>
    <property type="match status" value="1"/>
</dbReference>
<dbReference type="Proteomes" id="UP000019249">
    <property type="component" value="Unassembled WGS sequence"/>
</dbReference>
<protein>
    <submittedName>
        <fullName evidence="7">Teichoic acid biosynthesis protein B</fullName>
    </submittedName>
</protein>
<keyword evidence="8" id="KW-1185">Reference proteome</keyword>
<comment type="subcellular location">
    <subcellularLocation>
        <location evidence="1">Cell membrane</location>
        <topology evidence="1">Peripheral membrane protein</topology>
    </subcellularLocation>
</comment>
<evidence type="ECO:0000313" key="7">
    <source>
        <dbReference type="EMBL" id="EUJ27461.1"/>
    </source>
</evidence>
<comment type="caution">
    <text evidence="7">The sequence shown here is derived from an EMBL/GenBank/DDBJ whole genome shotgun (WGS) entry which is preliminary data.</text>
</comment>
<proteinExistence type="inferred from homology"/>
<dbReference type="InterPro" id="IPR007554">
    <property type="entry name" value="Glycerophosphate_synth"/>
</dbReference>
<keyword evidence="6" id="KW-0472">Membrane</keyword>
<dbReference type="Gene3D" id="3.40.50.12580">
    <property type="match status" value="1"/>
</dbReference>
<dbReference type="InterPro" id="IPR043148">
    <property type="entry name" value="TagF_C"/>
</dbReference>
<gene>
    <name evidence="7" type="ORF">MFLO_13418</name>
</gene>
<dbReference type="PANTHER" id="PTHR37316">
    <property type="entry name" value="TEICHOIC ACID GLYCEROL-PHOSPHATE PRIMASE"/>
    <property type="match status" value="1"/>
</dbReference>
<dbReference type="EMBL" id="AODF01000032">
    <property type="protein sequence ID" value="EUJ27461.1"/>
    <property type="molecule type" value="Genomic_DNA"/>
</dbReference>
<comment type="similarity">
    <text evidence="2">Belongs to the CDP-glycerol glycerophosphotransferase family.</text>
</comment>
<keyword evidence="5" id="KW-0777">Teichoic acid biosynthesis</keyword>
<organism evidence="7 8">
    <name type="scientific">Listeria floridensis FSL S10-1187</name>
    <dbReference type="NCBI Taxonomy" id="1265817"/>
    <lineage>
        <taxon>Bacteria</taxon>
        <taxon>Bacillati</taxon>
        <taxon>Bacillota</taxon>
        <taxon>Bacilli</taxon>
        <taxon>Bacillales</taxon>
        <taxon>Listeriaceae</taxon>
        <taxon>Listeria</taxon>
    </lineage>
</organism>
<accession>A0ABN0RCN6</accession>
<evidence type="ECO:0000256" key="1">
    <source>
        <dbReference type="ARBA" id="ARBA00004202"/>
    </source>
</evidence>
<reference evidence="7 8" key="1">
    <citation type="journal article" date="2014" name="Int. J. Syst. Evol. Microbiol.">
        <title>Listeria floridensis sp. nov., Listeria aquatica sp. nov., Listeria cornellensis sp. nov., Listeria riparia sp. nov. and Listeria grandensis sp. nov., from agricultural and natural environments.</title>
        <authorList>
            <person name="den Bakker H.C."/>
            <person name="Warchocki S."/>
            <person name="Wright E.M."/>
            <person name="Allred A.F."/>
            <person name="Ahlstrom C."/>
            <person name="Manuel C.S."/>
            <person name="Stasiewicz M.J."/>
            <person name="Burrell A."/>
            <person name="Roof S."/>
            <person name="Strawn L."/>
            <person name="Fortes E.D."/>
            <person name="Nightingale K.K."/>
            <person name="Kephart D."/>
            <person name="Wiedmann M."/>
        </authorList>
    </citation>
    <scope>NUCLEOTIDE SEQUENCE [LARGE SCALE GENOMIC DNA]</scope>
    <source>
        <strain evidence="7 8">FSL S10-1187</strain>
    </source>
</reference>
<evidence type="ECO:0000256" key="2">
    <source>
        <dbReference type="ARBA" id="ARBA00010488"/>
    </source>
</evidence>
<dbReference type="SUPFAM" id="SSF53756">
    <property type="entry name" value="UDP-Glycosyltransferase/glycogen phosphorylase"/>
    <property type="match status" value="1"/>
</dbReference>
<dbReference type="InterPro" id="IPR051612">
    <property type="entry name" value="Teichoic_Acid_Biosynth"/>
</dbReference>
<dbReference type="PANTHER" id="PTHR37316:SF1">
    <property type="entry name" value="TEICHOIC ACID GLYCEROL-PHOSPHATE PRIMASE"/>
    <property type="match status" value="1"/>
</dbReference>
<keyword evidence="3" id="KW-1003">Cell membrane</keyword>
<dbReference type="Gene3D" id="3.40.50.11820">
    <property type="match status" value="1"/>
</dbReference>
<evidence type="ECO:0000313" key="8">
    <source>
        <dbReference type="Proteomes" id="UP000019249"/>
    </source>
</evidence>
<dbReference type="InterPro" id="IPR043149">
    <property type="entry name" value="TagF_N"/>
</dbReference>
<keyword evidence="4" id="KW-0808">Transferase</keyword>
<evidence type="ECO:0000256" key="4">
    <source>
        <dbReference type="ARBA" id="ARBA00022679"/>
    </source>
</evidence>
<name>A0ABN0RCN6_9LIST</name>
<evidence type="ECO:0000256" key="5">
    <source>
        <dbReference type="ARBA" id="ARBA00022944"/>
    </source>
</evidence>
<evidence type="ECO:0000256" key="3">
    <source>
        <dbReference type="ARBA" id="ARBA00022475"/>
    </source>
</evidence>
<sequence>MKRLVASLYLTLLRVVAALFRPLKVQTKVVMLATFQDNPEAILKKMAELRVNPETILFYDPRIDETKLAQNFVRAIPMSIKTIVKRIYHMSTAKVVIVDNYFPELAIMKFSGKTDCIQIWHANGALKKFAWEDKSVSNRAANEQKRFKAVYERFSQIVIGSDEMGEIFKRSFLASDNRLLKTGVPSTDYFYDTDQIARIKQSYQAEYQKKTILYAPTFRDGELDQARILLDLKQMKEQLANEYVLLLKLHPSVAANADVKEDDFVHIFPKQKSMREALAGADILITDYSSSPFEFSLLKRSIYFFTPDMESYDTERGLVTGFSEIIPGKAYQTTEALARGILMEEADLAEIAAFSKTWNKYSTGSSAENLVNFIQKKL</sequence>